<dbReference type="Gramene" id="mRNA:HanXRQr2_Chr05g0193321">
    <property type="protein sequence ID" value="mRNA:HanXRQr2_Chr05g0193321"/>
    <property type="gene ID" value="HanXRQr2_Chr05g0193321"/>
</dbReference>
<dbReference type="GO" id="GO:0046872">
    <property type="term" value="F:metal ion binding"/>
    <property type="evidence" value="ECO:0007669"/>
    <property type="project" value="UniProtKB-KW"/>
</dbReference>
<sequence length="365" mass="40294">MAPNLNLNDDNSLFNYVVKEGNGVKGLVDLGLTEVPGRYVQPPHLRMNKQEVASSLENVTIDVSELDGPNHEQVVKAIVHASETLGFFQVINHGVPLEVLDSLIVTAHQFFDQPVEKKAVYLKEVSPSRLVKYGTSFAPENEKALEWKDVLSMIYTNDADARDSWPNDCKEVVLEFIKTSSEMVQKLLQALIGNLGVKLDDSRLHELSGSDIVNMNFYPACPNPDLTVGVGRHSDIGMLTVLLQDGIGGLYVKKGDQNASPGNEVWVEIPPIKGALVINVGDSLQILSNGRYKSAEHTVRTTDVESRVSVPRFISPLPTAKIGPFPELVARDGVARYKEVIYGEYWKSYFEKSLNGKKSLDFASI</sequence>
<dbReference type="InterPro" id="IPR005123">
    <property type="entry name" value="Oxoglu/Fe-dep_dioxygenase_dom"/>
</dbReference>
<dbReference type="GO" id="GO:0009805">
    <property type="term" value="P:coumarin biosynthetic process"/>
    <property type="evidence" value="ECO:0007669"/>
    <property type="project" value="UniProtKB-ARBA"/>
</dbReference>
<dbReference type="GO" id="GO:0002238">
    <property type="term" value="P:response to molecule of fungal origin"/>
    <property type="evidence" value="ECO:0007669"/>
    <property type="project" value="UniProtKB-ARBA"/>
</dbReference>
<dbReference type="InterPro" id="IPR044861">
    <property type="entry name" value="IPNS-like_FE2OG_OXY"/>
</dbReference>
<comment type="pathway">
    <text evidence="2">Phenylpropanoid metabolism.</text>
</comment>
<organism evidence="13 14">
    <name type="scientific">Helianthus annuus</name>
    <name type="common">Common sunflower</name>
    <dbReference type="NCBI Taxonomy" id="4232"/>
    <lineage>
        <taxon>Eukaryota</taxon>
        <taxon>Viridiplantae</taxon>
        <taxon>Streptophyta</taxon>
        <taxon>Embryophyta</taxon>
        <taxon>Tracheophyta</taxon>
        <taxon>Spermatophyta</taxon>
        <taxon>Magnoliopsida</taxon>
        <taxon>eudicotyledons</taxon>
        <taxon>Gunneridae</taxon>
        <taxon>Pentapetalae</taxon>
        <taxon>asterids</taxon>
        <taxon>campanulids</taxon>
        <taxon>Asterales</taxon>
        <taxon>Asteraceae</taxon>
        <taxon>Asteroideae</taxon>
        <taxon>Heliantheae alliance</taxon>
        <taxon>Heliantheae</taxon>
        <taxon>Helianthus</taxon>
    </lineage>
</organism>
<dbReference type="InterPro" id="IPR027443">
    <property type="entry name" value="IPNS-like_sf"/>
</dbReference>
<evidence type="ECO:0000256" key="9">
    <source>
        <dbReference type="ARBA" id="ARBA00048503"/>
    </source>
</evidence>
<evidence type="ECO:0000313" key="13">
    <source>
        <dbReference type="EMBL" id="OTG23785.1"/>
    </source>
</evidence>
<gene>
    <name evidence="13" type="ORF">HannXRQ_Chr05g0129491</name>
    <name evidence="12" type="ORF">HanXRQr2_Chr05g0193321</name>
</gene>
<dbReference type="SUPFAM" id="SSF51197">
    <property type="entry name" value="Clavaminate synthase-like"/>
    <property type="match status" value="1"/>
</dbReference>
<dbReference type="FunFam" id="2.60.120.330:FF:000023">
    <property type="entry name" value="Feruloyl CoA ortho-hydroxylase 1"/>
    <property type="match status" value="1"/>
</dbReference>
<keyword evidence="6 13" id="KW-0223">Dioxygenase</keyword>
<evidence type="ECO:0000256" key="4">
    <source>
        <dbReference type="ARBA" id="ARBA00012885"/>
    </source>
</evidence>
<evidence type="ECO:0000256" key="8">
    <source>
        <dbReference type="ARBA" id="ARBA00023004"/>
    </source>
</evidence>
<comment type="similarity">
    <text evidence="3 10">Belongs to the iron/ascorbate-dependent oxidoreductase family.</text>
</comment>
<dbReference type="Pfam" id="PF14226">
    <property type="entry name" value="DIOX_N"/>
    <property type="match status" value="1"/>
</dbReference>
<evidence type="ECO:0000313" key="12">
    <source>
        <dbReference type="EMBL" id="KAF5804105.1"/>
    </source>
</evidence>
<dbReference type="GO" id="GO:0016706">
    <property type="term" value="F:2-oxoglutarate-dependent dioxygenase activity"/>
    <property type="evidence" value="ECO:0007669"/>
    <property type="project" value="UniProtKB-ARBA"/>
</dbReference>
<protein>
    <recommendedName>
        <fullName evidence="4">feruloyl-CoA 6-hydroxylase</fullName>
        <ecNumber evidence="4">1.14.11.61</ecNumber>
    </recommendedName>
</protein>
<keyword evidence="8 10" id="KW-0408">Iron</keyword>
<dbReference type="EC" id="1.14.11.61" evidence="4"/>
<keyword evidence="14" id="KW-1185">Reference proteome</keyword>
<reference evidence="12" key="3">
    <citation type="submission" date="2020-06" db="EMBL/GenBank/DDBJ databases">
        <title>Helianthus annuus Genome sequencing and assembly Release 2.</title>
        <authorList>
            <person name="Gouzy J."/>
            <person name="Langlade N."/>
            <person name="Munos S."/>
        </authorList>
    </citation>
    <scope>NUCLEOTIDE SEQUENCE</scope>
    <source>
        <tissue evidence="12">Leaves</tissue>
    </source>
</reference>
<accession>A0A251UKD2</accession>
<dbReference type="PANTHER" id="PTHR10209:SF230">
    <property type="entry name" value="SCOPOLETIN 8-HYDROXYLASE"/>
    <property type="match status" value="1"/>
</dbReference>
<reference evidence="13" key="2">
    <citation type="submission" date="2017-02" db="EMBL/GenBank/DDBJ databases">
        <title>Sunflower complete genome.</title>
        <authorList>
            <person name="Langlade N."/>
            <person name="Munos S."/>
        </authorList>
    </citation>
    <scope>NUCLEOTIDE SEQUENCE [LARGE SCALE GENOMIC DNA]</scope>
    <source>
        <tissue evidence="13">Leaves</tissue>
    </source>
</reference>
<evidence type="ECO:0000256" key="3">
    <source>
        <dbReference type="ARBA" id="ARBA00008056"/>
    </source>
</evidence>
<evidence type="ECO:0000256" key="2">
    <source>
        <dbReference type="ARBA" id="ARBA00004918"/>
    </source>
</evidence>
<keyword evidence="7 10" id="KW-0560">Oxidoreductase</keyword>
<dbReference type="InterPro" id="IPR026992">
    <property type="entry name" value="DIOX_N"/>
</dbReference>
<dbReference type="InParanoid" id="A0A251UKD2"/>
<evidence type="ECO:0000256" key="7">
    <source>
        <dbReference type="ARBA" id="ARBA00023002"/>
    </source>
</evidence>
<name>A0A251UKD2_HELAN</name>
<evidence type="ECO:0000256" key="5">
    <source>
        <dbReference type="ARBA" id="ARBA00022723"/>
    </source>
</evidence>
<keyword evidence="5 10" id="KW-0479">Metal-binding</keyword>
<dbReference type="EMBL" id="MNCJ02000320">
    <property type="protein sequence ID" value="KAF5804105.1"/>
    <property type="molecule type" value="Genomic_DNA"/>
</dbReference>
<evidence type="ECO:0000313" key="14">
    <source>
        <dbReference type="Proteomes" id="UP000215914"/>
    </source>
</evidence>
<reference evidence="12 14" key="1">
    <citation type="journal article" date="2017" name="Nature">
        <title>The sunflower genome provides insights into oil metabolism, flowering and Asterid evolution.</title>
        <authorList>
            <person name="Badouin H."/>
            <person name="Gouzy J."/>
            <person name="Grassa C.J."/>
            <person name="Murat F."/>
            <person name="Staton S.E."/>
            <person name="Cottret L."/>
            <person name="Lelandais-Briere C."/>
            <person name="Owens G.L."/>
            <person name="Carrere S."/>
            <person name="Mayjonade B."/>
            <person name="Legrand L."/>
            <person name="Gill N."/>
            <person name="Kane N.C."/>
            <person name="Bowers J.E."/>
            <person name="Hubner S."/>
            <person name="Bellec A."/>
            <person name="Berard A."/>
            <person name="Berges H."/>
            <person name="Blanchet N."/>
            <person name="Boniface M.C."/>
            <person name="Brunel D."/>
            <person name="Catrice O."/>
            <person name="Chaidir N."/>
            <person name="Claudel C."/>
            <person name="Donnadieu C."/>
            <person name="Faraut T."/>
            <person name="Fievet G."/>
            <person name="Helmstetter N."/>
            <person name="King M."/>
            <person name="Knapp S.J."/>
            <person name="Lai Z."/>
            <person name="Le Paslier M.C."/>
            <person name="Lippi Y."/>
            <person name="Lorenzon L."/>
            <person name="Mandel J.R."/>
            <person name="Marage G."/>
            <person name="Marchand G."/>
            <person name="Marquand E."/>
            <person name="Bret-Mestries E."/>
            <person name="Morien E."/>
            <person name="Nambeesan S."/>
            <person name="Nguyen T."/>
            <person name="Pegot-Espagnet P."/>
            <person name="Pouilly N."/>
            <person name="Raftis F."/>
            <person name="Sallet E."/>
            <person name="Schiex T."/>
            <person name="Thomas J."/>
            <person name="Vandecasteele C."/>
            <person name="Vares D."/>
            <person name="Vear F."/>
            <person name="Vautrin S."/>
            <person name="Crespi M."/>
            <person name="Mangin B."/>
            <person name="Burke J.M."/>
            <person name="Salse J."/>
            <person name="Munos S."/>
            <person name="Vincourt P."/>
            <person name="Rieseberg L.H."/>
            <person name="Langlade N.B."/>
        </authorList>
    </citation>
    <scope>NUCLEOTIDE SEQUENCE [LARGE SCALE GENOMIC DNA]</scope>
    <source>
        <strain evidence="14">cv. SF193</strain>
        <tissue evidence="12">Leaves</tissue>
    </source>
</reference>
<dbReference type="AlphaFoldDB" id="A0A251UKD2"/>
<dbReference type="Proteomes" id="UP000215914">
    <property type="component" value="Chromosome 5"/>
</dbReference>
<dbReference type="Gene3D" id="2.60.120.330">
    <property type="entry name" value="B-lactam Antibiotic, Isopenicillin N Synthase, Chain"/>
    <property type="match status" value="1"/>
</dbReference>
<dbReference type="EMBL" id="CM007894">
    <property type="protein sequence ID" value="OTG23785.1"/>
    <property type="molecule type" value="Genomic_DNA"/>
</dbReference>
<evidence type="ECO:0000256" key="6">
    <source>
        <dbReference type="ARBA" id="ARBA00022964"/>
    </source>
</evidence>
<comment type="catalytic activity">
    <reaction evidence="9">
        <text>(E)-feruloyl-CoA + 2-oxoglutarate + O2 = (E)-6-hydroxyferuloyl-CoA + succinate + CO2</text>
        <dbReference type="Rhea" id="RHEA:57856"/>
        <dbReference type="ChEBI" id="CHEBI:15379"/>
        <dbReference type="ChEBI" id="CHEBI:16526"/>
        <dbReference type="ChEBI" id="CHEBI:16810"/>
        <dbReference type="ChEBI" id="CHEBI:30031"/>
        <dbReference type="ChEBI" id="CHEBI:87305"/>
        <dbReference type="ChEBI" id="CHEBI:142390"/>
        <dbReference type="EC" id="1.14.11.61"/>
    </reaction>
</comment>
<feature type="domain" description="Fe2OG dioxygenase" evidence="11">
    <location>
        <begin position="209"/>
        <end position="316"/>
    </location>
</feature>
<evidence type="ECO:0000256" key="10">
    <source>
        <dbReference type="RuleBase" id="RU003682"/>
    </source>
</evidence>
<dbReference type="Pfam" id="PF03171">
    <property type="entry name" value="2OG-FeII_Oxy"/>
    <property type="match status" value="1"/>
</dbReference>
<evidence type="ECO:0000256" key="1">
    <source>
        <dbReference type="ARBA" id="ARBA00001961"/>
    </source>
</evidence>
<evidence type="ECO:0000259" key="11">
    <source>
        <dbReference type="PROSITE" id="PS51471"/>
    </source>
</evidence>
<dbReference type="PANTHER" id="PTHR10209">
    <property type="entry name" value="OXIDOREDUCTASE, 2OG-FE II OXYGENASE FAMILY PROTEIN"/>
    <property type="match status" value="1"/>
</dbReference>
<dbReference type="STRING" id="4232.A0A251UKD2"/>
<dbReference type="PROSITE" id="PS51471">
    <property type="entry name" value="FE2OG_OXY"/>
    <property type="match status" value="1"/>
</dbReference>
<proteinExistence type="inferred from homology"/>
<comment type="cofactor">
    <cofactor evidence="1">
        <name>L-ascorbate</name>
        <dbReference type="ChEBI" id="CHEBI:38290"/>
    </cofactor>
</comment>